<reference evidence="14 15" key="1">
    <citation type="submission" date="2023-07" db="EMBL/GenBank/DDBJ databases">
        <title>Sorghum-associated microbial communities from plants grown in Nebraska, USA.</title>
        <authorList>
            <person name="Schachtman D."/>
        </authorList>
    </citation>
    <scope>NUCLEOTIDE SEQUENCE [LARGE SCALE GENOMIC DNA]</scope>
    <source>
        <strain evidence="14 15">CC482</strain>
    </source>
</reference>
<dbReference type="Gene3D" id="3.30.450.20">
    <property type="entry name" value="PAS domain"/>
    <property type="match status" value="1"/>
</dbReference>
<evidence type="ECO:0000256" key="6">
    <source>
        <dbReference type="ARBA" id="ARBA00022741"/>
    </source>
</evidence>
<dbReference type="SUPFAM" id="SSF55874">
    <property type="entry name" value="ATPase domain of HSP90 chaperone/DNA topoisomerase II/histidine kinase"/>
    <property type="match status" value="1"/>
</dbReference>
<dbReference type="CDD" id="cd06225">
    <property type="entry name" value="HAMP"/>
    <property type="match status" value="1"/>
</dbReference>
<evidence type="ECO:0000256" key="7">
    <source>
        <dbReference type="ARBA" id="ARBA00022777"/>
    </source>
</evidence>
<evidence type="ECO:0000313" key="15">
    <source>
        <dbReference type="Proteomes" id="UP001229346"/>
    </source>
</evidence>
<comment type="subcellular location">
    <subcellularLocation>
        <location evidence="1">Cell membrane</location>
        <topology evidence="1">Multi-pass membrane protein</topology>
    </subcellularLocation>
</comment>
<evidence type="ECO:0000256" key="1">
    <source>
        <dbReference type="ARBA" id="ARBA00004651"/>
    </source>
</evidence>
<dbReference type="PROSITE" id="PS50885">
    <property type="entry name" value="HAMP"/>
    <property type="match status" value="1"/>
</dbReference>
<keyword evidence="7 14" id="KW-0418">Kinase</keyword>
<feature type="transmembrane region" description="Helical" evidence="12">
    <location>
        <begin position="7"/>
        <end position="28"/>
    </location>
</feature>
<gene>
    <name evidence="14" type="ORF">J2T15_003645</name>
</gene>
<comment type="caution">
    <text evidence="14">The sequence shown here is derived from an EMBL/GenBank/DDBJ whole genome shotgun (WGS) entry which is preliminary data.</text>
</comment>
<keyword evidence="15" id="KW-1185">Reference proteome</keyword>
<evidence type="ECO:0000259" key="13">
    <source>
        <dbReference type="PROSITE" id="PS50885"/>
    </source>
</evidence>
<dbReference type="SMART" id="SM00304">
    <property type="entry name" value="HAMP"/>
    <property type="match status" value="1"/>
</dbReference>
<organism evidence="14 15">
    <name type="scientific">Paenibacillus harenae</name>
    <dbReference type="NCBI Taxonomy" id="306543"/>
    <lineage>
        <taxon>Bacteria</taxon>
        <taxon>Bacillati</taxon>
        <taxon>Bacillota</taxon>
        <taxon>Bacilli</taxon>
        <taxon>Bacillales</taxon>
        <taxon>Paenibacillaceae</taxon>
        <taxon>Paenibacillus</taxon>
    </lineage>
</organism>
<dbReference type="Proteomes" id="UP001229346">
    <property type="component" value="Unassembled WGS sequence"/>
</dbReference>
<dbReference type="Gene3D" id="1.10.287.130">
    <property type="match status" value="1"/>
</dbReference>
<keyword evidence="4 14" id="KW-0808">Transferase</keyword>
<keyword evidence="9 12" id="KW-1133">Transmembrane helix</keyword>
<proteinExistence type="predicted"/>
<evidence type="ECO:0000256" key="12">
    <source>
        <dbReference type="SAM" id="Phobius"/>
    </source>
</evidence>
<evidence type="ECO:0000256" key="5">
    <source>
        <dbReference type="ARBA" id="ARBA00022692"/>
    </source>
</evidence>
<dbReference type="InterPro" id="IPR050640">
    <property type="entry name" value="Bact_2-comp_sensor_kinase"/>
</dbReference>
<dbReference type="Pfam" id="PF06580">
    <property type="entry name" value="His_kinase"/>
    <property type="match status" value="1"/>
</dbReference>
<dbReference type="EC" id="2.7.13.3" evidence="14"/>
<keyword evidence="5 12" id="KW-0812">Transmembrane</keyword>
<evidence type="ECO:0000256" key="11">
    <source>
        <dbReference type="ARBA" id="ARBA00023136"/>
    </source>
</evidence>
<dbReference type="Pfam" id="PF02518">
    <property type="entry name" value="HATPase_c"/>
    <property type="match status" value="1"/>
</dbReference>
<evidence type="ECO:0000256" key="2">
    <source>
        <dbReference type="ARBA" id="ARBA00022475"/>
    </source>
</evidence>
<dbReference type="InterPro" id="IPR003660">
    <property type="entry name" value="HAMP_dom"/>
</dbReference>
<keyword evidence="10" id="KW-0902">Two-component regulatory system</keyword>
<keyword evidence="8" id="KW-0067">ATP-binding</keyword>
<name>A0ABT9U664_PAEHA</name>
<dbReference type="SUPFAM" id="SSF158472">
    <property type="entry name" value="HAMP domain-like"/>
    <property type="match status" value="1"/>
</dbReference>
<dbReference type="Gene3D" id="3.30.565.10">
    <property type="entry name" value="Histidine kinase-like ATPase, C-terminal domain"/>
    <property type="match status" value="1"/>
</dbReference>
<evidence type="ECO:0000256" key="10">
    <source>
        <dbReference type="ARBA" id="ARBA00023012"/>
    </source>
</evidence>
<dbReference type="EMBL" id="JAUSSU010000007">
    <property type="protein sequence ID" value="MDQ0114190.1"/>
    <property type="molecule type" value="Genomic_DNA"/>
</dbReference>
<keyword evidence="6" id="KW-0547">Nucleotide-binding</keyword>
<dbReference type="PANTHER" id="PTHR34220">
    <property type="entry name" value="SENSOR HISTIDINE KINASE YPDA"/>
    <property type="match status" value="1"/>
</dbReference>
<feature type="domain" description="HAMP" evidence="13">
    <location>
        <begin position="303"/>
        <end position="355"/>
    </location>
</feature>
<evidence type="ECO:0000256" key="4">
    <source>
        <dbReference type="ARBA" id="ARBA00022679"/>
    </source>
</evidence>
<protein>
    <submittedName>
        <fullName evidence="14">Two-component system sensor histidine kinase YesM</fullName>
        <ecNumber evidence="14">2.7.13.3</ecNumber>
    </submittedName>
</protein>
<sequence>MRGRLSIFSKIVITTVLLLIPILLLYSYSNRIASNVVEKQVRLSHLSQLTFLMNQMDSIIENLSMFPVIISYDPYIREFISVTGESLKAQARVTEKLSLQSVSSAWSNDLTFVLPGEKKVLSSNIYINGTKNWQVELPISQVWQYDEDRSRGFPAGTFIREISEPANAITYAESDAVFQVRFPVQNMSDMLDAYKKENRSDPFLYHPDYETIPNSTLGTSAADSIIRNILDHASGTSGQQTIRIEQQKYLVSYVKSRQLGWYLADYVPVERIVSPIMSARNWFYSSIALLLMMSVIASFLLYRNVQIPLRKMIRGVQRMKDGDLSWRIHYKSKSEFDDLIRHYNEMAEQIQRLIEDVYTEKLRSRDATVKQLQSQINPHFLYNSLFFIINSAMMDDRDAVIAMTENLSAYYRYTTKVENQQVTVADELDLVRHYLNIHHLRMGRLDYSIRVSDKMRCEPVPRLILQPLVENAIIHGIEPRVGGGKIVITDEQDDQYNRIIVSDNGVGLSEAELEQLHQKLEQHDSVTEELGSGTRNVHQRLRYQFGGDSGLKFRNAPDGGLIVTVTWTRNNGGKSFVIGEGRMG</sequence>
<dbReference type="InterPro" id="IPR010559">
    <property type="entry name" value="Sig_transdc_His_kin_internal"/>
</dbReference>
<dbReference type="Pfam" id="PF00672">
    <property type="entry name" value="HAMP"/>
    <property type="match status" value="1"/>
</dbReference>
<dbReference type="InterPro" id="IPR003594">
    <property type="entry name" value="HATPase_dom"/>
</dbReference>
<feature type="transmembrane region" description="Helical" evidence="12">
    <location>
        <begin position="282"/>
        <end position="302"/>
    </location>
</feature>
<evidence type="ECO:0000256" key="8">
    <source>
        <dbReference type="ARBA" id="ARBA00022840"/>
    </source>
</evidence>
<evidence type="ECO:0000313" key="14">
    <source>
        <dbReference type="EMBL" id="MDQ0114190.1"/>
    </source>
</evidence>
<accession>A0ABT9U664</accession>
<keyword evidence="11 12" id="KW-0472">Membrane</keyword>
<dbReference type="InterPro" id="IPR036890">
    <property type="entry name" value="HATPase_C_sf"/>
</dbReference>
<evidence type="ECO:0000256" key="9">
    <source>
        <dbReference type="ARBA" id="ARBA00022989"/>
    </source>
</evidence>
<evidence type="ECO:0000256" key="3">
    <source>
        <dbReference type="ARBA" id="ARBA00022553"/>
    </source>
</evidence>
<keyword evidence="3" id="KW-0597">Phosphoprotein</keyword>
<dbReference type="PANTHER" id="PTHR34220:SF11">
    <property type="entry name" value="SENSOR PROTEIN KINASE HPTS"/>
    <property type="match status" value="1"/>
</dbReference>
<keyword evidence="2" id="KW-1003">Cell membrane</keyword>
<dbReference type="GO" id="GO:0004673">
    <property type="term" value="F:protein histidine kinase activity"/>
    <property type="evidence" value="ECO:0007669"/>
    <property type="project" value="UniProtKB-EC"/>
</dbReference>